<dbReference type="AlphaFoldDB" id="A0A1J8PPM0"/>
<feature type="region of interest" description="Disordered" evidence="1">
    <location>
        <begin position="157"/>
        <end position="183"/>
    </location>
</feature>
<name>A0A1J8PPM0_9AGAM</name>
<accession>A0A1J8PPM0</accession>
<gene>
    <name evidence="2" type="ORF">AZE42_10604</name>
</gene>
<dbReference type="EMBL" id="LVVM01005469">
    <property type="protein sequence ID" value="OJA10455.1"/>
    <property type="molecule type" value="Genomic_DNA"/>
</dbReference>
<sequence>MTMGEVRRRSTLTVVLCSESQPLMGFSLIPYSSSWKRPRCAGSRASATWPSPVWFDRPENGALGLTQVIVKDGDDSLRNKRAREEVAGVYYEFILGVRGICTVSLEPVLRGQLELRTAFPLVSAVLLSRGAPMASPVLSSTWPRRFFSPSALRSSPRARTCAQSSTSSISLSPSAPNLWPSPK</sequence>
<protein>
    <submittedName>
        <fullName evidence="2">Uncharacterized protein</fullName>
    </submittedName>
</protein>
<dbReference type="STRING" id="180088.A0A1J8PPM0"/>
<organism evidence="2 3">
    <name type="scientific">Rhizopogon vesiculosus</name>
    <dbReference type="NCBI Taxonomy" id="180088"/>
    <lineage>
        <taxon>Eukaryota</taxon>
        <taxon>Fungi</taxon>
        <taxon>Dikarya</taxon>
        <taxon>Basidiomycota</taxon>
        <taxon>Agaricomycotina</taxon>
        <taxon>Agaricomycetes</taxon>
        <taxon>Agaricomycetidae</taxon>
        <taxon>Boletales</taxon>
        <taxon>Suillineae</taxon>
        <taxon>Rhizopogonaceae</taxon>
        <taxon>Rhizopogon</taxon>
    </lineage>
</organism>
<evidence type="ECO:0000313" key="2">
    <source>
        <dbReference type="EMBL" id="OJA10455.1"/>
    </source>
</evidence>
<evidence type="ECO:0000256" key="1">
    <source>
        <dbReference type="SAM" id="MobiDB-lite"/>
    </source>
</evidence>
<keyword evidence="3" id="KW-1185">Reference proteome</keyword>
<comment type="caution">
    <text evidence="2">The sequence shown here is derived from an EMBL/GenBank/DDBJ whole genome shotgun (WGS) entry which is preliminary data.</text>
</comment>
<reference evidence="2 3" key="1">
    <citation type="submission" date="2016-03" db="EMBL/GenBank/DDBJ databases">
        <title>Comparative genomics of the ectomycorrhizal sister species Rhizopogon vinicolor and Rhizopogon vesiculosus (Basidiomycota: Boletales) reveals a divergence of the mating type B locus.</title>
        <authorList>
            <person name="Mujic A.B."/>
            <person name="Kuo A."/>
            <person name="Tritt A."/>
            <person name="Lipzen A."/>
            <person name="Chen C."/>
            <person name="Johnson J."/>
            <person name="Sharma A."/>
            <person name="Barry K."/>
            <person name="Grigoriev I.V."/>
            <person name="Spatafora J.W."/>
        </authorList>
    </citation>
    <scope>NUCLEOTIDE SEQUENCE [LARGE SCALE GENOMIC DNA]</scope>
    <source>
        <strain evidence="2 3">AM-OR11-056</strain>
    </source>
</reference>
<dbReference type="OrthoDB" id="10592359at2759"/>
<dbReference type="Proteomes" id="UP000183567">
    <property type="component" value="Unassembled WGS sequence"/>
</dbReference>
<evidence type="ECO:0000313" key="3">
    <source>
        <dbReference type="Proteomes" id="UP000183567"/>
    </source>
</evidence>
<proteinExistence type="predicted"/>
<feature type="compositionally biased region" description="Low complexity" evidence="1">
    <location>
        <begin position="157"/>
        <end position="174"/>
    </location>
</feature>